<dbReference type="PANTHER" id="PTHR46401">
    <property type="entry name" value="GLYCOSYLTRANSFERASE WBBK-RELATED"/>
    <property type="match status" value="1"/>
</dbReference>
<dbReference type="GO" id="GO:0009103">
    <property type="term" value="P:lipopolysaccharide biosynthetic process"/>
    <property type="evidence" value="ECO:0007669"/>
    <property type="project" value="TreeGrafter"/>
</dbReference>
<evidence type="ECO:0000313" key="4">
    <source>
        <dbReference type="EMBL" id="PIR08941.1"/>
    </source>
</evidence>
<evidence type="ECO:0000259" key="2">
    <source>
        <dbReference type="Pfam" id="PF00534"/>
    </source>
</evidence>
<gene>
    <name evidence="4" type="ORF">COV53_00335</name>
</gene>
<reference evidence="4 5" key="1">
    <citation type="submission" date="2017-09" db="EMBL/GenBank/DDBJ databases">
        <title>Depth-based differentiation of microbial function through sediment-hosted aquifers and enrichment of novel symbionts in the deep terrestrial subsurface.</title>
        <authorList>
            <person name="Probst A.J."/>
            <person name="Ladd B."/>
            <person name="Jarett J.K."/>
            <person name="Geller-Mcgrath D.E."/>
            <person name="Sieber C.M."/>
            <person name="Emerson J.B."/>
            <person name="Anantharaman K."/>
            <person name="Thomas B.C."/>
            <person name="Malmstrom R."/>
            <person name="Stieglmeier M."/>
            <person name="Klingl A."/>
            <person name="Woyke T."/>
            <person name="Ryan C.M."/>
            <person name="Banfield J.F."/>
        </authorList>
    </citation>
    <scope>NUCLEOTIDE SEQUENCE [LARGE SCALE GENOMIC DNA]</scope>
    <source>
        <strain evidence="4">CG11_big_fil_rev_8_21_14_0_20_37_11</strain>
    </source>
</reference>
<dbReference type="GO" id="GO:0016757">
    <property type="term" value="F:glycosyltransferase activity"/>
    <property type="evidence" value="ECO:0007669"/>
    <property type="project" value="InterPro"/>
</dbReference>
<protein>
    <recommendedName>
        <fullName evidence="6">Glycosyl transferase family 1 domain-containing protein</fullName>
    </recommendedName>
</protein>
<dbReference type="EMBL" id="PCWS01000008">
    <property type="protein sequence ID" value="PIR08941.1"/>
    <property type="molecule type" value="Genomic_DNA"/>
</dbReference>
<feature type="domain" description="Glycosyltransferase subfamily 4-like N-terminal" evidence="3">
    <location>
        <begin position="84"/>
        <end position="179"/>
    </location>
</feature>
<dbReference type="InterPro" id="IPR001296">
    <property type="entry name" value="Glyco_trans_1"/>
</dbReference>
<evidence type="ECO:0000259" key="3">
    <source>
        <dbReference type="Pfam" id="PF13439"/>
    </source>
</evidence>
<evidence type="ECO:0000313" key="5">
    <source>
        <dbReference type="Proteomes" id="UP000230707"/>
    </source>
</evidence>
<accession>A0A2H0NJ81</accession>
<dbReference type="SUPFAM" id="SSF53756">
    <property type="entry name" value="UDP-Glycosyltransferase/glycogen phosphorylase"/>
    <property type="match status" value="1"/>
</dbReference>
<organism evidence="4 5">
    <name type="scientific">Candidatus Gottesmanbacteria bacterium CG11_big_fil_rev_8_21_14_0_20_37_11</name>
    <dbReference type="NCBI Taxonomy" id="1974575"/>
    <lineage>
        <taxon>Bacteria</taxon>
        <taxon>Candidatus Gottesmaniibacteriota</taxon>
    </lineage>
</organism>
<dbReference type="CDD" id="cd03809">
    <property type="entry name" value="GT4_MtfB-like"/>
    <property type="match status" value="1"/>
</dbReference>
<dbReference type="PANTHER" id="PTHR46401:SF2">
    <property type="entry name" value="GLYCOSYLTRANSFERASE WBBK-RELATED"/>
    <property type="match status" value="1"/>
</dbReference>
<feature type="domain" description="Glycosyl transferase family 1" evidence="2">
    <location>
        <begin position="203"/>
        <end position="363"/>
    </location>
</feature>
<dbReference type="Pfam" id="PF13439">
    <property type="entry name" value="Glyco_transf_4"/>
    <property type="match status" value="1"/>
</dbReference>
<dbReference type="AlphaFoldDB" id="A0A2H0NJ81"/>
<dbReference type="InterPro" id="IPR028098">
    <property type="entry name" value="Glyco_trans_4-like_N"/>
</dbReference>
<dbReference type="Pfam" id="PF00534">
    <property type="entry name" value="Glycos_transf_1"/>
    <property type="match status" value="1"/>
</dbReference>
<proteinExistence type="predicted"/>
<evidence type="ECO:0008006" key="6">
    <source>
        <dbReference type="Google" id="ProtNLM"/>
    </source>
</evidence>
<keyword evidence="1" id="KW-0808">Transferase</keyword>
<dbReference type="Gene3D" id="3.40.50.2000">
    <property type="entry name" value="Glycogen Phosphorylase B"/>
    <property type="match status" value="2"/>
</dbReference>
<comment type="caution">
    <text evidence="4">The sequence shown here is derived from an EMBL/GenBank/DDBJ whole genome shotgun (WGS) entry which is preliminary data.</text>
</comment>
<sequence length="389" mass="45257">MIIGIDGNEANNKFRVGVGKYAYELLWALYRKIDIKNEDKMSFQIYLQNTKMHDLPDEREWWTYVKIGSPGWWIEKDLMPYLWSNKLRKNKPPDVFLSPNHYSPIPIPIPSVISIMDLAFHKYPLYFKKSDLFKLKYWTYFSVHQAKKILTISHFTKNEITKYYNIDKSKIEVTYLGIDKVKFNKYVKDKKDEIKKLEIKYGMKGPYLLFIGTAQPRKNLIRLIEAFHEFIKNHEDIKLVIAGMISEGRGGWMYDSTFKIISDLDLKDRIIMTGYISDKDLPILIGGCKALLMPSLYEGFGLPVIEAMSIGIPVVISKNSSLEEIGGKVAIYIDNPYNIDSIVTSLDKLISLGKNELNRKIDEGYKWVRQFNWDNTAKKTLTVLNAFKQ</sequence>
<evidence type="ECO:0000256" key="1">
    <source>
        <dbReference type="ARBA" id="ARBA00022679"/>
    </source>
</evidence>
<dbReference type="Proteomes" id="UP000230707">
    <property type="component" value="Unassembled WGS sequence"/>
</dbReference>
<name>A0A2H0NJ81_9BACT</name>